<feature type="compositionally biased region" description="Polar residues" evidence="1">
    <location>
        <begin position="270"/>
        <end position="280"/>
    </location>
</feature>
<evidence type="ECO:0000256" key="1">
    <source>
        <dbReference type="SAM" id="MobiDB-lite"/>
    </source>
</evidence>
<dbReference type="Gene3D" id="2.120.10.70">
    <property type="entry name" value="Fucose-specific lectin"/>
    <property type="match status" value="1"/>
</dbReference>
<dbReference type="EMBL" id="LAZR01040654">
    <property type="protein sequence ID" value="KKL13949.1"/>
    <property type="molecule type" value="Genomic_DNA"/>
</dbReference>
<gene>
    <name evidence="2" type="ORF">LCGC14_2520650</name>
</gene>
<evidence type="ECO:0000313" key="2">
    <source>
        <dbReference type="EMBL" id="KKL13949.1"/>
    </source>
</evidence>
<organism evidence="2">
    <name type="scientific">marine sediment metagenome</name>
    <dbReference type="NCBI Taxonomy" id="412755"/>
    <lineage>
        <taxon>unclassified sequences</taxon>
        <taxon>metagenomes</taxon>
        <taxon>ecological metagenomes</taxon>
    </lineage>
</organism>
<reference evidence="2" key="1">
    <citation type="journal article" date="2015" name="Nature">
        <title>Complex archaea that bridge the gap between prokaryotes and eukaryotes.</title>
        <authorList>
            <person name="Spang A."/>
            <person name="Saw J.H."/>
            <person name="Jorgensen S.L."/>
            <person name="Zaremba-Niedzwiedzka K."/>
            <person name="Martijn J."/>
            <person name="Lind A.E."/>
            <person name="van Eijk R."/>
            <person name="Schleper C."/>
            <person name="Guy L."/>
            <person name="Ettema T.J."/>
        </authorList>
    </citation>
    <scope>NUCLEOTIDE SEQUENCE</scope>
</reference>
<proteinExistence type="predicted"/>
<feature type="region of interest" description="Disordered" evidence="1">
    <location>
        <begin position="269"/>
        <end position="303"/>
    </location>
</feature>
<sequence>MLMTSQGKARKLRWAAACLAGLAAMTAVARPVIAREWQFVKVASDEPADTAIEVDSQNRPHVVWSDIRYDEDTHVYTFGYTYALWDQGAWQKHPFTFVSDSGGWPSMELDAQDRPHIAFYVHNNDQHTGTVRYATLDGQGQWTEEDVFVGDAGQALHPSLALDSQGRPQISHVGNYSYFDGALWHTDPAGPQIGYYSDLELDAQDTPHVASATLTYNYPMYTTRVQGAWQAEQFAPPANATVSSLELDPAGLPHIAWWHNQTALPVLSRKTGQGWQSTEPPEQPHVSNLAADDMSSQLDDQGL</sequence>
<name>A0A0F9AWI5_9ZZZZ</name>
<feature type="non-terminal residue" evidence="2">
    <location>
        <position position="303"/>
    </location>
</feature>
<feature type="compositionally biased region" description="Polar residues" evidence="1">
    <location>
        <begin position="294"/>
        <end position="303"/>
    </location>
</feature>
<accession>A0A0F9AWI5</accession>
<protein>
    <submittedName>
        <fullName evidence="2">Uncharacterized protein</fullName>
    </submittedName>
</protein>
<comment type="caution">
    <text evidence="2">The sequence shown here is derived from an EMBL/GenBank/DDBJ whole genome shotgun (WGS) entry which is preliminary data.</text>
</comment>
<dbReference type="AlphaFoldDB" id="A0A0F9AWI5"/>